<dbReference type="Proteomes" id="UP000224336">
    <property type="component" value="Segment"/>
</dbReference>
<gene>
    <name evidence="1" type="ORF">KTN4_293</name>
</gene>
<proteinExistence type="predicted"/>
<evidence type="ECO:0000313" key="1">
    <source>
        <dbReference type="EMBL" id="ANM45051.1"/>
    </source>
</evidence>
<reference evidence="1 2" key="1">
    <citation type="journal article" date="2016" name="Sci. Rep.">
        <title>A proposed integrated approach for the preclinical evaluation of phage therapy in Pseudomonas infections.</title>
        <authorList>
            <person name="Danis-Wlodarczyk K."/>
            <person name="Vandenheuvel D."/>
            <person name="Jang H.B."/>
            <person name="Briers Y."/>
            <person name="Olszak T."/>
            <person name="Arabski M."/>
            <person name="Wasik S."/>
            <person name="Drabik M."/>
            <person name="Higgins G."/>
            <person name="Tyrrell J."/>
            <person name="Harvey B.J."/>
            <person name="Noben J.P."/>
            <person name="Lavigne R."/>
            <person name="Drulis-Kawa Z."/>
        </authorList>
    </citation>
    <scope>NUCLEOTIDE SEQUENCE [LARGE SCALE GENOMIC DNA]</scope>
</reference>
<accession>A0A192Y7U8</accession>
<protein>
    <submittedName>
        <fullName evidence="1">Uncharacterized protein</fullName>
    </submittedName>
</protein>
<evidence type="ECO:0000313" key="2">
    <source>
        <dbReference type="Proteomes" id="UP000224336"/>
    </source>
</evidence>
<name>A0A192Y7U8_9CAUD</name>
<organism evidence="1 2">
    <name type="scientific">Pseudomonas phage KTN4</name>
    <dbReference type="NCBI Taxonomy" id="1862701"/>
    <lineage>
        <taxon>Viruses</taxon>
        <taxon>Duplodnaviria</taxon>
        <taxon>Heunggongvirae</taxon>
        <taxon>Uroviricota</taxon>
        <taxon>Caudoviricetes</taxon>
        <taxon>Chimalliviridae</taxon>
        <taxon>Phikzvirus</taxon>
        <taxon>Phikzvirus phiKZ</taxon>
    </lineage>
</organism>
<dbReference type="EMBL" id="KU521356">
    <property type="protein sequence ID" value="ANM45051.1"/>
    <property type="molecule type" value="Genomic_DNA"/>
</dbReference>
<sequence length="109" mass="12554">MNMSTISTGILVLGGLAFGYSICNGVHSVYKELAMEIYYKKQLTKVKEKLTEYENKYVEVPSTAEVNIYIEPLLTEALNKLDRFTYGCFLAEVEQHIDFIIDNYRVVNR</sequence>